<reference evidence="2 3" key="1">
    <citation type="submission" date="2019-03" db="EMBL/GenBank/DDBJ databases">
        <title>Genomic Encyclopedia of Type Strains, Phase IV (KMG-IV): sequencing the most valuable type-strain genomes for metagenomic binning, comparative biology and taxonomic classification.</title>
        <authorList>
            <person name="Goeker M."/>
        </authorList>
    </citation>
    <scope>NUCLEOTIDE SEQUENCE [LARGE SCALE GENOMIC DNA]</scope>
    <source>
        <strain evidence="2 3">DSM 103792</strain>
    </source>
</reference>
<dbReference type="InterPro" id="IPR036388">
    <property type="entry name" value="WH-like_DNA-bd_sf"/>
</dbReference>
<dbReference type="Gene3D" id="1.10.10.10">
    <property type="entry name" value="Winged helix-like DNA-binding domain superfamily/Winged helix DNA-binding domain"/>
    <property type="match status" value="1"/>
</dbReference>
<dbReference type="PROSITE" id="PS51197">
    <property type="entry name" value="HTH_RRF2_2"/>
    <property type="match status" value="1"/>
</dbReference>
<keyword evidence="3" id="KW-1185">Reference proteome</keyword>
<comment type="caution">
    <text evidence="2">The sequence shown here is derived from an EMBL/GenBank/DDBJ whole genome shotgun (WGS) entry which is preliminary data.</text>
</comment>
<dbReference type="SUPFAM" id="SSF46785">
    <property type="entry name" value="Winged helix' DNA-binding domain"/>
    <property type="match status" value="1"/>
</dbReference>
<dbReference type="GO" id="GO:0005829">
    <property type="term" value="C:cytosol"/>
    <property type="evidence" value="ECO:0007669"/>
    <property type="project" value="TreeGrafter"/>
</dbReference>
<organism evidence="2 3">
    <name type="scientific">Permianibacter aggregans</name>
    <dbReference type="NCBI Taxonomy" id="1510150"/>
    <lineage>
        <taxon>Bacteria</taxon>
        <taxon>Pseudomonadati</taxon>
        <taxon>Pseudomonadota</taxon>
        <taxon>Gammaproteobacteria</taxon>
        <taxon>Pseudomonadales</taxon>
        <taxon>Pseudomonadaceae</taxon>
        <taxon>Permianibacter</taxon>
    </lineage>
</organism>
<dbReference type="InterPro" id="IPR030489">
    <property type="entry name" value="TR_Rrf2-type_CS"/>
</dbReference>
<dbReference type="NCBIfam" id="TIGR00738">
    <property type="entry name" value="rrf2_super"/>
    <property type="match status" value="1"/>
</dbReference>
<dbReference type="GO" id="GO:0003677">
    <property type="term" value="F:DNA binding"/>
    <property type="evidence" value="ECO:0007669"/>
    <property type="project" value="UniProtKB-KW"/>
</dbReference>
<dbReference type="Proteomes" id="UP000295375">
    <property type="component" value="Unassembled WGS sequence"/>
</dbReference>
<name>A0A4R6UJL9_9GAMM</name>
<dbReference type="AlphaFoldDB" id="A0A4R6UJL9"/>
<dbReference type="PANTHER" id="PTHR33221:SF4">
    <property type="entry name" value="HTH-TYPE TRANSCRIPTIONAL REPRESSOR NSRR"/>
    <property type="match status" value="1"/>
</dbReference>
<dbReference type="GO" id="GO:0003700">
    <property type="term" value="F:DNA-binding transcription factor activity"/>
    <property type="evidence" value="ECO:0007669"/>
    <property type="project" value="TreeGrafter"/>
</dbReference>
<dbReference type="PANTHER" id="PTHR33221">
    <property type="entry name" value="WINGED HELIX-TURN-HELIX TRANSCRIPTIONAL REGULATOR, RRF2 FAMILY"/>
    <property type="match status" value="1"/>
</dbReference>
<dbReference type="InterPro" id="IPR000944">
    <property type="entry name" value="Tscrpt_reg_Rrf2"/>
</dbReference>
<sequence length="145" mass="16122">MHITRFTDYALRVLMLVALKGEQLTTIQDIADHYQISKNHLMKVVQQLSQKGYLIAVRGSGGGVKLSRPPAEINIGKLFRDIETDLALVDCFADAKSCCITPACTLKRVFGRALRAFVSTLDEYTLEDLLAGQQQPLEELLSLAR</sequence>
<keyword evidence="1" id="KW-0238">DNA-binding</keyword>
<protein>
    <submittedName>
        <fullName evidence="2">BadM/Rrf2 family transcriptional regulator</fullName>
    </submittedName>
</protein>
<dbReference type="PROSITE" id="PS01332">
    <property type="entry name" value="HTH_RRF2_1"/>
    <property type="match status" value="1"/>
</dbReference>
<proteinExistence type="predicted"/>
<evidence type="ECO:0000313" key="2">
    <source>
        <dbReference type="EMBL" id="TDQ43404.1"/>
    </source>
</evidence>
<gene>
    <name evidence="2" type="ORF">EV696_13020</name>
</gene>
<dbReference type="InterPro" id="IPR036390">
    <property type="entry name" value="WH_DNA-bd_sf"/>
</dbReference>
<dbReference type="RefSeq" id="WP_133593673.1">
    <property type="nucleotide sequence ID" value="NZ_CP037953.1"/>
</dbReference>
<evidence type="ECO:0000313" key="3">
    <source>
        <dbReference type="Proteomes" id="UP000295375"/>
    </source>
</evidence>
<accession>A0A4R6UJL9</accession>
<dbReference type="EMBL" id="SNYM01000030">
    <property type="protein sequence ID" value="TDQ43404.1"/>
    <property type="molecule type" value="Genomic_DNA"/>
</dbReference>
<dbReference type="OrthoDB" id="9795923at2"/>
<evidence type="ECO:0000256" key="1">
    <source>
        <dbReference type="ARBA" id="ARBA00023125"/>
    </source>
</evidence>
<dbReference type="Pfam" id="PF02082">
    <property type="entry name" value="Rrf2"/>
    <property type="match status" value="1"/>
</dbReference>